<dbReference type="PANTHER" id="PTHR16184:SF6">
    <property type="entry name" value="ELONGATOR COMPLEX PROTEIN 6"/>
    <property type="match status" value="1"/>
</dbReference>
<dbReference type="InterPro" id="IPR018627">
    <property type="entry name" value="ELP6"/>
</dbReference>
<name>A0A7J7C710_TRIWF</name>
<evidence type="ECO:0000313" key="3">
    <source>
        <dbReference type="EMBL" id="KAF5729546.1"/>
    </source>
</evidence>
<dbReference type="Gene3D" id="3.40.50.300">
    <property type="entry name" value="P-loop containing nucleotide triphosphate hydrolases"/>
    <property type="match status" value="1"/>
</dbReference>
<evidence type="ECO:0000313" key="4">
    <source>
        <dbReference type="Proteomes" id="UP000593562"/>
    </source>
</evidence>
<dbReference type="EMBL" id="JAAARO010000021">
    <property type="protein sequence ID" value="KAF5729546.1"/>
    <property type="molecule type" value="Genomic_DNA"/>
</dbReference>
<dbReference type="GO" id="GO:0002098">
    <property type="term" value="P:tRNA wobble uridine modification"/>
    <property type="evidence" value="ECO:0007669"/>
    <property type="project" value="InterPro"/>
</dbReference>
<evidence type="ECO:0000256" key="1">
    <source>
        <dbReference type="ARBA" id="ARBA00005043"/>
    </source>
</evidence>
<evidence type="ECO:0000256" key="2">
    <source>
        <dbReference type="ARBA" id="ARBA00008837"/>
    </source>
</evidence>
<dbReference type="Pfam" id="PF09807">
    <property type="entry name" value="ELP6"/>
    <property type="match status" value="1"/>
</dbReference>
<proteinExistence type="inferred from homology"/>
<dbReference type="UniPathway" id="UPA00988"/>
<keyword evidence="4" id="KW-1185">Reference proteome</keyword>
<dbReference type="Proteomes" id="UP000593562">
    <property type="component" value="Unassembled WGS sequence"/>
</dbReference>
<comment type="pathway">
    <text evidence="1">tRNA modification; 5-methoxycarbonylmethyl-2-thiouridine-tRNA biosynthesis.</text>
</comment>
<comment type="similarity">
    <text evidence="2">Belongs to the ELP6 family.</text>
</comment>
<comment type="caution">
    <text evidence="3">The sequence shown here is derived from an EMBL/GenBank/DDBJ whole genome shotgun (WGS) entry which is preliminary data.</text>
</comment>
<reference evidence="3 4" key="1">
    <citation type="journal article" date="2020" name="Nat. Commun.">
        <title>Genome of Tripterygium wilfordii and identification of cytochrome P450 involved in triptolide biosynthesis.</title>
        <authorList>
            <person name="Tu L."/>
            <person name="Su P."/>
            <person name="Zhang Z."/>
            <person name="Gao L."/>
            <person name="Wang J."/>
            <person name="Hu T."/>
            <person name="Zhou J."/>
            <person name="Zhang Y."/>
            <person name="Zhao Y."/>
            <person name="Liu Y."/>
            <person name="Song Y."/>
            <person name="Tong Y."/>
            <person name="Lu Y."/>
            <person name="Yang J."/>
            <person name="Xu C."/>
            <person name="Jia M."/>
            <person name="Peters R.J."/>
            <person name="Huang L."/>
            <person name="Gao W."/>
        </authorList>
    </citation>
    <scope>NUCLEOTIDE SEQUENCE [LARGE SCALE GENOMIC DNA]</scope>
    <source>
        <strain evidence="4">cv. XIE 37</strain>
        <tissue evidence="3">Leaf</tissue>
    </source>
</reference>
<dbReference type="AlphaFoldDB" id="A0A7J7C710"/>
<sequence length="260" mass="29219">MDPHRSPNLLDEALGLDQSAGTWPLGGRVVLVEDCVETSGSFVLYQIIKRALSPNSSNVVIFLAFSHSFSHIDRILRKLGSNLVAQRDNSRFFFFDMLMLQCPEGDERKGKDGLVELYRKVQTLVSSLPEDKKKCITIMVDDVSLMEVATNGSSDHALDFLRYCHTLTSEFGCSLVLLNHEDIYSGLLRPTFLLQMEYLADVMVKAEPLATGLASDVHGQMMVLSKGVCGKPGNLMNKMHNFQFRIKENTVEYFYPGRRT</sequence>
<dbReference type="InParanoid" id="A0A7J7C710"/>
<dbReference type="GO" id="GO:0033588">
    <property type="term" value="C:elongator holoenzyme complex"/>
    <property type="evidence" value="ECO:0007669"/>
    <property type="project" value="InterPro"/>
</dbReference>
<dbReference type="CDD" id="cd19495">
    <property type="entry name" value="Elp6"/>
    <property type="match status" value="1"/>
</dbReference>
<organism evidence="3 4">
    <name type="scientific">Tripterygium wilfordii</name>
    <name type="common">Thunder God vine</name>
    <dbReference type="NCBI Taxonomy" id="458696"/>
    <lineage>
        <taxon>Eukaryota</taxon>
        <taxon>Viridiplantae</taxon>
        <taxon>Streptophyta</taxon>
        <taxon>Embryophyta</taxon>
        <taxon>Tracheophyta</taxon>
        <taxon>Spermatophyta</taxon>
        <taxon>Magnoliopsida</taxon>
        <taxon>eudicotyledons</taxon>
        <taxon>Gunneridae</taxon>
        <taxon>Pentapetalae</taxon>
        <taxon>rosids</taxon>
        <taxon>fabids</taxon>
        <taxon>Celastrales</taxon>
        <taxon>Celastraceae</taxon>
        <taxon>Tripterygium</taxon>
    </lineage>
</organism>
<dbReference type="InterPro" id="IPR027417">
    <property type="entry name" value="P-loop_NTPase"/>
</dbReference>
<gene>
    <name evidence="3" type="ORF">HS088_TW21G01713</name>
</gene>
<protein>
    <submittedName>
        <fullName evidence="3">Elongator complex protein 6</fullName>
    </submittedName>
</protein>
<dbReference type="FunCoup" id="A0A7J7C710">
    <property type="interactions" value="2469"/>
</dbReference>
<dbReference type="PANTHER" id="PTHR16184">
    <property type="entry name" value="ELONGATOR COMPLEX PROTEIN 6"/>
    <property type="match status" value="1"/>
</dbReference>
<accession>A0A7J7C710</accession>